<gene>
    <name evidence="2" type="ORF">CRENBAI_020966</name>
</gene>
<comment type="caution">
    <text evidence="2">The sequence shown here is derived from an EMBL/GenBank/DDBJ whole genome shotgun (WGS) entry which is preliminary data.</text>
</comment>
<accession>A0AAV9RC33</accession>
<evidence type="ECO:0000256" key="1">
    <source>
        <dbReference type="SAM" id="Coils"/>
    </source>
</evidence>
<evidence type="ECO:0000313" key="2">
    <source>
        <dbReference type="EMBL" id="KAK5606439.1"/>
    </source>
</evidence>
<keyword evidence="1" id="KW-0175">Coiled coil</keyword>
<dbReference type="EMBL" id="JAHHUM010002073">
    <property type="protein sequence ID" value="KAK5606439.1"/>
    <property type="molecule type" value="Genomic_DNA"/>
</dbReference>
<name>A0AAV9RC33_9TELE</name>
<organism evidence="2 3">
    <name type="scientific">Crenichthys baileyi</name>
    <name type="common">White River springfish</name>
    <dbReference type="NCBI Taxonomy" id="28760"/>
    <lineage>
        <taxon>Eukaryota</taxon>
        <taxon>Metazoa</taxon>
        <taxon>Chordata</taxon>
        <taxon>Craniata</taxon>
        <taxon>Vertebrata</taxon>
        <taxon>Euteleostomi</taxon>
        <taxon>Actinopterygii</taxon>
        <taxon>Neopterygii</taxon>
        <taxon>Teleostei</taxon>
        <taxon>Neoteleostei</taxon>
        <taxon>Acanthomorphata</taxon>
        <taxon>Ovalentaria</taxon>
        <taxon>Atherinomorphae</taxon>
        <taxon>Cyprinodontiformes</taxon>
        <taxon>Goodeidae</taxon>
        <taxon>Crenichthys</taxon>
    </lineage>
</organism>
<keyword evidence="3" id="KW-1185">Reference proteome</keyword>
<proteinExistence type="predicted"/>
<reference evidence="2 3" key="1">
    <citation type="submission" date="2021-06" db="EMBL/GenBank/DDBJ databases">
        <authorList>
            <person name="Palmer J.M."/>
        </authorList>
    </citation>
    <scope>NUCLEOTIDE SEQUENCE [LARGE SCALE GENOMIC DNA]</scope>
    <source>
        <strain evidence="2 3">MEX-2019</strain>
        <tissue evidence="2">Muscle</tissue>
    </source>
</reference>
<sequence>MNQSPLVEDLLCQSSSETDNLKHCQFFDVEKRLVTFTPGGEQLTARKIIKAIKPDCQCGQLHHIDSSKDPAHKASLGLPPNPFLPLLKQNTKPVDLCLRQRWPALEDFEEIRKALDFLSGETSAIRLQQKYILDLVEEVKALRLLNEEKDKRIAILENRVADLEQYTRMNDVIITGLCVRPHSYADAVAGPCPAGEPSPGVTESTEEQVASFLLSKGIKLDCDSVEACHPLPRQGNNDRPAIIMRFSNWKHKSALLKQGRLLKGSDGFINEHLTKKNADIARKARFLRNTGGGKGFGC</sequence>
<protein>
    <submittedName>
        <fullName evidence="2">Uncharacterized protein</fullName>
    </submittedName>
</protein>
<dbReference type="AlphaFoldDB" id="A0AAV9RC33"/>
<dbReference type="Proteomes" id="UP001311232">
    <property type="component" value="Unassembled WGS sequence"/>
</dbReference>
<evidence type="ECO:0000313" key="3">
    <source>
        <dbReference type="Proteomes" id="UP001311232"/>
    </source>
</evidence>
<feature type="coiled-coil region" evidence="1">
    <location>
        <begin position="139"/>
        <end position="166"/>
    </location>
</feature>